<dbReference type="Pfam" id="PF00378">
    <property type="entry name" value="ECH_1"/>
    <property type="match status" value="1"/>
</dbReference>
<dbReference type="EMBL" id="UINC01114611">
    <property type="protein sequence ID" value="SVC85033.1"/>
    <property type="molecule type" value="Genomic_DNA"/>
</dbReference>
<reference evidence="2" key="1">
    <citation type="submission" date="2018-05" db="EMBL/GenBank/DDBJ databases">
        <authorList>
            <person name="Lanie J.A."/>
            <person name="Ng W.-L."/>
            <person name="Kazmierczak K.M."/>
            <person name="Andrzejewski T.M."/>
            <person name="Davidsen T.M."/>
            <person name="Wayne K.J."/>
            <person name="Tettelin H."/>
            <person name="Glass J.I."/>
            <person name="Rusch D."/>
            <person name="Podicherti R."/>
            <person name="Tsui H.-C.T."/>
            <person name="Winkler M.E."/>
        </authorList>
    </citation>
    <scope>NUCLEOTIDE SEQUENCE</scope>
</reference>
<evidence type="ECO:0008006" key="3">
    <source>
        <dbReference type="Google" id="ProtNLM"/>
    </source>
</evidence>
<dbReference type="GO" id="GO:0006635">
    <property type="term" value="P:fatty acid beta-oxidation"/>
    <property type="evidence" value="ECO:0007669"/>
    <property type="project" value="TreeGrafter"/>
</dbReference>
<gene>
    <name evidence="2" type="ORF">METZ01_LOCUS337887</name>
</gene>
<dbReference type="AlphaFoldDB" id="A0A382QHK4"/>
<dbReference type="InterPro" id="IPR001753">
    <property type="entry name" value="Enoyl-CoA_hydra/iso"/>
</dbReference>
<dbReference type="SUPFAM" id="SSF52096">
    <property type="entry name" value="ClpP/crotonase"/>
    <property type="match status" value="1"/>
</dbReference>
<evidence type="ECO:0000313" key="2">
    <source>
        <dbReference type="EMBL" id="SVC85033.1"/>
    </source>
</evidence>
<dbReference type="PANTHER" id="PTHR11941:SF54">
    <property type="entry name" value="ENOYL-COA HYDRATASE, MITOCHONDRIAL"/>
    <property type="match status" value="1"/>
</dbReference>
<accession>A0A382QHK4</accession>
<sequence>MVETEFVQNNRIAKLTLPRECNFEGLRWALEDACKSIRESADVRVAVITSQSEEFLKNPQSSEDFNLNGISEILAAIEVPVIAGIDKDAHGLGLEITLACDIRVCSVSSTFSMPQISLGHIPVNGGTQRLPRVVGQGRALELILTGRKFDSTEAVEMGLIQYVSEGSVADDALELAVAISRYAPIAAKYLKEAINSGMDMTIKQGMGLEADLSVILQSTADRSEG</sequence>
<proteinExistence type="predicted"/>
<feature type="non-terminal residue" evidence="2">
    <location>
        <position position="225"/>
    </location>
</feature>
<evidence type="ECO:0000256" key="1">
    <source>
        <dbReference type="ARBA" id="ARBA00023239"/>
    </source>
</evidence>
<dbReference type="Gene3D" id="1.10.12.10">
    <property type="entry name" value="Lyase 2-enoyl-coa Hydratase, Chain A, domain 2"/>
    <property type="match status" value="1"/>
</dbReference>
<organism evidence="2">
    <name type="scientific">marine metagenome</name>
    <dbReference type="NCBI Taxonomy" id="408172"/>
    <lineage>
        <taxon>unclassified sequences</taxon>
        <taxon>metagenomes</taxon>
        <taxon>ecological metagenomes</taxon>
    </lineage>
</organism>
<name>A0A382QHK4_9ZZZZ</name>
<protein>
    <recommendedName>
        <fullName evidence="3">Enoyl-CoA hydratase</fullName>
    </recommendedName>
</protein>
<dbReference type="InterPro" id="IPR029045">
    <property type="entry name" value="ClpP/crotonase-like_dom_sf"/>
</dbReference>
<dbReference type="CDD" id="cd06558">
    <property type="entry name" value="crotonase-like"/>
    <property type="match status" value="1"/>
</dbReference>
<dbReference type="Gene3D" id="3.90.226.10">
    <property type="entry name" value="2-enoyl-CoA Hydratase, Chain A, domain 1"/>
    <property type="match status" value="1"/>
</dbReference>
<keyword evidence="1" id="KW-0456">Lyase</keyword>
<dbReference type="PANTHER" id="PTHR11941">
    <property type="entry name" value="ENOYL-COA HYDRATASE-RELATED"/>
    <property type="match status" value="1"/>
</dbReference>
<dbReference type="InterPro" id="IPR014748">
    <property type="entry name" value="Enoyl-CoA_hydra_C"/>
</dbReference>
<dbReference type="GO" id="GO:0016829">
    <property type="term" value="F:lyase activity"/>
    <property type="evidence" value="ECO:0007669"/>
    <property type="project" value="UniProtKB-KW"/>
</dbReference>